<dbReference type="CDD" id="cd03017">
    <property type="entry name" value="PRX_BCP"/>
    <property type="match status" value="1"/>
</dbReference>
<keyword evidence="6" id="KW-0560">Oxidoreductase</keyword>
<name>A0ABX7M4W4_9RHOO</name>
<keyword evidence="5" id="KW-0049">Antioxidant</keyword>
<dbReference type="PROSITE" id="PS51352">
    <property type="entry name" value="THIOREDOXIN_2"/>
    <property type="match status" value="1"/>
</dbReference>
<feature type="domain" description="Thioredoxin" evidence="13">
    <location>
        <begin position="23"/>
        <end position="175"/>
    </location>
</feature>
<dbReference type="SUPFAM" id="SSF52833">
    <property type="entry name" value="Thioredoxin-like"/>
    <property type="match status" value="1"/>
</dbReference>
<keyword evidence="15" id="KW-1185">Reference proteome</keyword>
<dbReference type="Proteomes" id="UP000663570">
    <property type="component" value="Chromosome"/>
</dbReference>
<dbReference type="InterPro" id="IPR024706">
    <property type="entry name" value="Peroxiredoxin_AhpC-typ"/>
</dbReference>
<dbReference type="InterPro" id="IPR036249">
    <property type="entry name" value="Thioredoxin-like_sf"/>
</dbReference>
<evidence type="ECO:0000256" key="5">
    <source>
        <dbReference type="ARBA" id="ARBA00022862"/>
    </source>
</evidence>
<evidence type="ECO:0000256" key="8">
    <source>
        <dbReference type="ARBA" id="ARBA00023284"/>
    </source>
</evidence>
<evidence type="ECO:0000256" key="7">
    <source>
        <dbReference type="ARBA" id="ARBA00023157"/>
    </source>
</evidence>
<evidence type="ECO:0000256" key="10">
    <source>
        <dbReference type="ARBA" id="ARBA00038489"/>
    </source>
</evidence>
<dbReference type="InterPro" id="IPR013766">
    <property type="entry name" value="Thioredoxin_domain"/>
</dbReference>
<evidence type="ECO:0000256" key="12">
    <source>
        <dbReference type="ARBA" id="ARBA00049091"/>
    </source>
</evidence>
<dbReference type="InterPro" id="IPR050924">
    <property type="entry name" value="Peroxiredoxin_BCP/PrxQ"/>
</dbReference>
<evidence type="ECO:0000256" key="2">
    <source>
        <dbReference type="ARBA" id="ARBA00011245"/>
    </source>
</evidence>
<accession>A0ABX7M4W4</accession>
<evidence type="ECO:0000256" key="11">
    <source>
        <dbReference type="ARBA" id="ARBA00042639"/>
    </source>
</evidence>
<proteinExistence type="inferred from homology"/>
<comment type="subunit">
    <text evidence="2">Monomer.</text>
</comment>
<keyword evidence="8" id="KW-0676">Redox-active center</keyword>
<dbReference type="PANTHER" id="PTHR42801:SF4">
    <property type="entry name" value="AHPC_TSA FAMILY PROTEIN"/>
    <property type="match status" value="1"/>
</dbReference>
<evidence type="ECO:0000313" key="15">
    <source>
        <dbReference type="Proteomes" id="UP000663570"/>
    </source>
</evidence>
<evidence type="ECO:0000256" key="9">
    <source>
        <dbReference type="ARBA" id="ARBA00032824"/>
    </source>
</evidence>
<evidence type="ECO:0000256" key="3">
    <source>
        <dbReference type="ARBA" id="ARBA00013017"/>
    </source>
</evidence>
<evidence type="ECO:0000256" key="1">
    <source>
        <dbReference type="ARBA" id="ARBA00003330"/>
    </source>
</evidence>
<sequence length="177" mass="19448">MECGVGADRLPVESGPHPGGTALAPGCVAPHFVLPDADMETFDLRDATQRGVVVLCFYPRDGTPACTRQAIEFSDHEDDFIREGAAVIGISPDDCLTHAAFRDEHGISIRLLSDPDLEVCRLYGVLHRREGCERDTVRRTTILIDRAGVVRHLIDDVQLRGHAAEVLKLVKEIARNN</sequence>
<evidence type="ECO:0000313" key="14">
    <source>
        <dbReference type="EMBL" id="QSI75490.1"/>
    </source>
</evidence>
<dbReference type="Pfam" id="PF00578">
    <property type="entry name" value="AhpC-TSA"/>
    <property type="match status" value="1"/>
</dbReference>
<comment type="function">
    <text evidence="1">Thiol-specific peroxidase that catalyzes the reduction of hydrogen peroxide and organic hydroperoxides to water and alcohols, respectively. Plays a role in cell protection against oxidative stress by detoxifying peroxides and as sensor of hydrogen peroxide-mediated signaling events.</text>
</comment>
<evidence type="ECO:0000259" key="13">
    <source>
        <dbReference type="PROSITE" id="PS51352"/>
    </source>
</evidence>
<dbReference type="PANTHER" id="PTHR42801">
    <property type="entry name" value="THIOREDOXIN-DEPENDENT PEROXIDE REDUCTASE"/>
    <property type="match status" value="1"/>
</dbReference>
<keyword evidence="4" id="KW-0575">Peroxidase</keyword>
<dbReference type="PIRSF" id="PIRSF000239">
    <property type="entry name" value="AHPC"/>
    <property type="match status" value="1"/>
</dbReference>
<dbReference type="EMBL" id="CP071060">
    <property type="protein sequence ID" value="QSI75490.1"/>
    <property type="molecule type" value="Genomic_DNA"/>
</dbReference>
<organism evidence="14 15">
    <name type="scientific">Niveibacterium microcysteis</name>
    <dbReference type="NCBI Taxonomy" id="2811415"/>
    <lineage>
        <taxon>Bacteria</taxon>
        <taxon>Pseudomonadati</taxon>
        <taxon>Pseudomonadota</taxon>
        <taxon>Betaproteobacteria</taxon>
        <taxon>Rhodocyclales</taxon>
        <taxon>Rhodocyclaceae</taxon>
        <taxon>Niveibacterium</taxon>
    </lineage>
</organism>
<gene>
    <name evidence="14" type="ORF">JY500_13385</name>
</gene>
<dbReference type="EC" id="1.11.1.24" evidence="3"/>
<comment type="catalytic activity">
    <reaction evidence="12">
        <text>a hydroperoxide + [thioredoxin]-dithiol = an alcohol + [thioredoxin]-disulfide + H2O</text>
        <dbReference type="Rhea" id="RHEA:62620"/>
        <dbReference type="Rhea" id="RHEA-COMP:10698"/>
        <dbReference type="Rhea" id="RHEA-COMP:10700"/>
        <dbReference type="ChEBI" id="CHEBI:15377"/>
        <dbReference type="ChEBI" id="CHEBI:29950"/>
        <dbReference type="ChEBI" id="CHEBI:30879"/>
        <dbReference type="ChEBI" id="CHEBI:35924"/>
        <dbReference type="ChEBI" id="CHEBI:50058"/>
        <dbReference type="EC" id="1.11.1.24"/>
    </reaction>
</comment>
<evidence type="ECO:0000256" key="6">
    <source>
        <dbReference type="ARBA" id="ARBA00023002"/>
    </source>
</evidence>
<reference evidence="14 15" key="1">
    <citation type="submission" date="2021-02" db="EMBL/GenBank/DDBJ databases">
        <title>Niveibacterium changnyeongensis HC41.</title>
        <authorList>
            <person name="Kang M."/>
        </authorList>
    </citation>
    <scope>NUCLEOTIDE SEQUENCE [LARGE SCALE GENOMIC DNA]</scope>
    <source>
        <strain evidence="14 15">HC41</strain>
    </source>
</reference>
<comment type="similarity">
    <text evidence="10">Belongs to the peroxiredoxin family. BCP/PrxQ subfamily.</text>
</comment>
<keyword evidence="7" id="KW-1015">Disulfide bond</keyword>
<evidence type="ECO:0000256" key="4">
    <source>
        <dbReference type="ARBA" id="ARBA00022559"/>
    </source>
</evidence>
<dbReference type="Gene3D" id="3.40.30.10">
    <property type="entry name" value="Glutaredoxin"/>
    <property type="match status" value="1"/>
</dbReference>
<dbReference type="InterPro" id="IPR000866">
    <property type="entry name" value="AhpC/TSA"/>
</dbReference>
<protein>
    <recommendedName>
        <fullName evidence="3">thioredoxin-dependent peroxiredoxin</fullName>
        <ecNumber evidence="3">1.11.1.24</ecNumber>
    </recommendedName>
    <alternativeName>
        <fullName evidence="9">Thioredoxin peroxidase</fullName>
    </alternativeName>
    <alternativeName>
        <fullName evidence="11">Thioredoxin-dependent peroxiredoxin Bcp</fullName>
    </alternativeName>
</protein>